<feature type="domain" description="TonB C-terminal" evidence="2">
    <location>
        <begin position="156"/>
        <end position="222"/>
    </location>
</feature>
<evidence type="ECO:0000259" key="2">
    <source>
        <dbReference type="Pfam" id="PF03544"/>
    </source>
</evidence>
<dbReference type="RefSeq" id="WP_394826812.1">
    <property type="nucleotide sequence ID" value="NZ_CP089984.1"/>
</dbReference>
<protein>
    <submittedName>
        <fullName evidence="3">Energy transducer TonB</fullName>
    </submittedName>
</protein>
<proteinExistence type="predicted"/>
<dbReference type="SUPFAM" id="SSF74653">
    <property type="entry name" value="TolA/TonB C-terminal domain"/>
    <property type="match status" value="1"/>
</dbReference>
<gene>
    <name evidence="3" type="ORF">LZC94_07855</name>
</gene>
<evidence type="ECO:0000313" key="4">
    <source>
        <dbReference type="Proteomes" id="UP001370348"/>
    </source>
</evidence>
<dbReference type="EMBL" id="CP089984">
    <property type="protein sequence ID" value="WXB17181.1"/>
    <property type="molecule type" value="Genomic_DNA"/>
</dbReference>
<keyword evidence="1" id="KW-0812">Transmembrane</keyword>
<name>A0ABZ2M1T5_9BACT</name>
<evidence type="ECO:0000313" key="3">
    <source>
        <dbReference type="EMBL" id="WXB17181.1"/>
    </source>
</evidence>
<dbReference type="Pfam" id="PF03544">
    <property type="entry name" value="TonB_C"/>
    <property type="match status" value="1"/>
</dbReference>
<keyword evidence="1" id="KW-0472">Membrane</keyword>
<organism evidence="3 4">
    <name type="scientific">Pendulispora albinea</name>
    <dbReference type="NCBI Taxonomy" id="2741071"/>
    <lineage>
        <taxon>Bacteria</taxon>
        <taxon>Pseudomonadati</taxon>
        <taxon>Myxococcota</taxon>
        <taxon>Myxococcia</taxon>
        <taxon>Myxococcales</taxon>
        <taxon>Sorangiineae</taxon>
        <taxon>Pendulisporaceae</taxon>
        <taxon>Pendulispora</taxon>
    </lineage>
</organism>
<evidence type="ECO:0000256" key="1">
    <source>
        <dbReference type="SAM" id="Phobius"/>
    </source>
</evidence>
<keyword evidence="1" id="KW-1133">Transmembrane helix</keyword>
<feature type="transmembrane region" description="Helical" evidence="1">
    <location>
        <begin position="21"/>
        <end position="44"/>
    </location>
</feature>
<accession>A0ABZ2M1T5</accession>
<dbReference type="Proteomes" id="UP001370348">
    <property type="component" value="Chromosome"/>
</dbReference>
<keyword evidence="4" id="KW-1185">Reference proteome</keyword>
<dbReference type="Gene3D" id="3.30.1150.10">
    <property type="match status" value="1"/>
</dbReference>
<dbReference type="InterPro" id="IPR037682">
    <property type="entry name" value="TonB_C"/>
</dbReference>
<sequence length="240" mass="25723">MIHRPTSDRAIAGWRRNIVEALLAGAFVFGMVGMAMFVSCYRLGTAPIRPSPYDDPNLVVMFGPKTASTAPLDPLFTKPLDEVPRILPPYRYCGGSRQPACCGAPGEPACKPTASPVCGDPGQPPCRTPPRGWHSSPGMNRPQLLSGDEHLEATAAAKREGAAGLILAKCTITDAGDVTNCRILKGLPHMDEATVANLEVRRYTPVVFRGKPVPVDYTFTFRIEADPSAIAGPRQPGPMM</sequence>
<reference evidence="3 4" key="1">
    <citation type="submission" date="2021-12" db="EMBL/GenBank/DDBJ databases">
        <title>Discovery of the Pendulisporaceae a myxobacterial family with distinct sporulation behavior and unique specialized metabolism.</title>
        <authorList>
            <person name="Garcia R."/>
            <person name="Popoff A."/>
            <person name="Bader C.D."/>
            <person name="Loehr J."/>
            <person name="Walesch S."/>
            <person name="Walt C."/>
            <person name="Boldt J."/>
            <person name="Bunk B."/>
            <person name="Haeckl F.J.F.P.J."/>
            <person name="Gunesch A.P."/>
            <person name="Birkelbach J."/>
            <person name="Nuebel U."/>
            <person name="Pietschmann T."/>
            <person name="Bach T."/>
            <person name="Mueller R."/>
        </authorList>
    </citation>
    <scope>NUCLEOTIDE SEQUENCE [LARGE SCALE GENOMIC DNA]</scope>
    <source>
        <strain evidence="3 4">MSr11954</strain>
    </source>
</reference>